<dbReference type="EnsemblPlants" id="LPERR12G05560.1">
    <property type="protein sequence ID" value="LPERR12G05560.1"/>
    <property type="gene ID" value="LPERR12G05560"/>
</dbReference>
<dbReference type="Proteomes" id="UP000032180">
    <property type="component" value="Chromosome 12"/>
</dbReference>
<dbReference type="Gramene" id="LPERR12G05560.1">
    <property type="protein sequence ID" value="LPERR12G05560.1"/>
    <property type="gene ID" value="LPERR12G05560"/>
</dbReference>
<reference evidence="3" key="2">
    <citation type="submission" date="2013-12" db="EMBL/GenBank/DDBJ databases">
        <authorList>
            <person name="Yu Y."/>
            <person name="Lee S."/>
            <person name="de Baynast K."/>
            <person name="Wissotski M."/>
            <person name="Liu L."/>
            <person name="Talag J."/>
            <person name="Goicoechea J."/>
            <person name="Angelova A."/>
            <person name="Jetty R."/>
            <person name="Kudrna D."/>
            <person name="Golser W."/>
            <person name="Rivera L."/>
            <person name="Zhang J."/>
            <person name="Wing R."/>
        </authorList>
    </citation>
    <scope>NUCLEOTIDE SEQUENCE</scope>
</reference>
<feature type="compositionally biased region" description="Low complexity" evidence="1">
    <location>
        <begin position="40"/>
        <end position="49"/>
    </location>
</feature>
<evidence type="ECO:0000256" key="1">
    <source>
        <dbReference type="SAM" id="MobiDB-lite"/>
    </source>
</evidence>
<proteinExistence type="predicted"/>
<name>A0A0D9XXV8_9ORYZ</name>
<reference evidence="2" key="3">
    <citation type="submission" date="2015-04" db="UniProtKB">
        <authorList>
            <consortium name="EnsemblPlants"/>
        </authorList>
    </citation>
    <scope>IDENTIFICATION</scope>
</reference>
<evidence type="ECO:0000313" key="3">
    <source>
        <dbReference type="Proteomes" id="UP000032180"/>
    </source>
</evidence>
<evidence type="ECO:0000313" key="2">
    <source>
        <dbReference type="EnsemblPlants" id="LPERR12G05560.1"/>
    </source>
</evidence>
<protein>
    <submittedName>
        <fullName evidence="2">Uncharacterized protein</fullName>
    </submittedName>
</protein>
<sequence length="103" mass="10983">MALFLLVYIQTNGDGPTVGAKTAILLKLAAAKGKRAAAAGAAARSSGRAVEGLGRSAQPRRRRRPTAAASAQRQLGNSPDSCRMVEQRFPWYSRTSALLRWTA</sequence>
<feature type="region of interest" description="Disordered" evidence="1">
    <location>
        <begin position="40"/>
        <end position="81"/>
    </location>
</feature>
<reference evidence="2 3" key="1">
    <citation type="submission" date="2012-08" db="EMBL/GenBank/DDBJ databases">
        <title>Oryza genome evolution.</title>
        <authorList>
            <person name="Wing R.A."/>
        </authorList>
    </citation>
    <scope>NUCLEOTIDE SEQUENCE</scope>
</reference>
<dbReference type="AlphaFoldDB" id="A0A0D9XXV8"/>
<accession>A0A0D9XXV8</accession>
<keyword evidence="3" id="KW-1185">Reference proteome</keyword>
<dbReference type="HOGENOM" id="CLU_2267627_0_0_1"/>
<organism evidence="2 3">
    <name type="scientific">Leersia perrieri</name>
    <dbReference type="NCBI Taxonomy" id="77586"/>
    <lineage>
        <taxon>Eukaryota</taxon>
        <taxon>Viridiplantae</taxon>
        <taxon>Streptophyta</taxon>
        <taxon>Embryophyta</taxon>
        <taxon>Tracheophyta</taxon>
        <taxon>Spermatophyta</taxon>
        <taxon>Magnoliopsida</taxon>
        <taxon>Liliopsida</taxon>
        <taxon>Poales</taxon>
        <taxon>Poaceae</taxon>
        <taxon>BOP clade</taxon>
        <taxon>Oryzoideae</taxon>
        <taxon>Oryzeae</taxon>
        <taxon>Oryzinae</taxon>
        <taxon>Leersia</taxon>
    </lineage>
</organism>